<dbReference type="RefSeq" id="WP_285674108.1">
    <property type="nucleotide sequence ID" value="NZ_BSYI01000046.1"/>
</dbReference>
<reference evidence="2 3" key="1">
    <citation type="submission" date="2023-04" db="EMBL/GenBank/DDBJ databases">
        <title>Marinoamorphus aggregata gen. nov., sp. Nov., isolate from tissue of brittle star Ophioplocus japonicus.</title>
        <authorList>
            <person name="Kawano K."/>
            <person name="Sawayama S."/>
            <person name="Nakagawa S."/>
        </authorList>
    </citation>
    <scope>NUCLEOTIDE SEQUENCE [LARGE SCALE GENOMIC DNA]</scope>
    <source>
        <strain evidence="2 3">NKW23</strain>
    </source>
</reference>
<proteinExistence type="predicted"/>
<evidence type="ECO:0000313" key="2">
    <source>
        <dbReference type="EMBL" id="GMG84930.1"/>
    </source>
</evidence>
<sequence>MQLPTSASRPGLAAGFALLLVALVACETAPPGEFDRTPDIGAGLTAGRTAGR</sequence>
<evidence type="ECO:0000256" key="1">
    <source>
        <dbReference type="SAM" id="MobiDB-lite"/>
    </source>
</evidence>
<comment type="caution">
    <text evidence="2">The sequence shown here is derived from an EMBL/GenBank/DDBJ whole genome shotgun (WGS) entry which is preliminary data.</text>
</comment>
<dbReference type="Proteomes" id="UP001239909">
    <property type="component" value="Unassembled WGS sequence"/>
</dbReference>
<keyword evidence="3" id="KW-1185">Reference proteome</keyword>
<gene>
    <name evidence="2" type="ORF">LNKW23_41460</name>
</gene>
<organism evidence="2 3">
    <name type="scientific">Paralimibaculum aggregatum</name>
    <dbReference type="NCBI Taxonomy" id="3036245"/>
    <lineage>
        <taxon>Bacteria</taxon>
        <taxon>Pseudomonadati</taxon>
        <taxon>Pseudomonadota</taxon>
        <taxon>Alphaproteobacteria</taxon>
        <taxon>Rhodobacterales</taxon>
        <taxon>Paracoccaceae</taxon>
        <taxon>Paralimibaculum</taxon>
    </lineage>
</organism>
<dbReference type="EMBL" id="BSYI01000046">
    <property type="protein sequence ID" value="GMG84930.1"/>
    <property type="molecule type" value="Genomic_DNA"/>
</dbReference>
<feature type="region of interest" description="Disordered" evidence="1">
    <location>
        <begin position="32"/>
        <end position="52"/>
    </location>
</feature>
<evidence type="ECO:0000313" key="3">
    <source>
        <dbReference type="Proteomes" id="UP001239909"/>
    </source>
</evidence>
<accession>A0ABQ6LNX1</accession>
<feature type="compositionally biased region" description="Low complexity" evidence="1">
    <location>
        <begin position="41"/>
        <end position="52"/>
    </location>
</feature>
<protein>
    <submittedName>
        <fullName evidence="2">Uncharacterized protein</fullName>
    </submittedName>
</protein>
<name>A0ABQ6LNX1_9RHOB</name>